<dbReference type="HOGENOM" id="CLU_011736_2_2_11"/>
<dbReference type="Pfam" id="PF18755">
    <property type="entry name" value="RAMA"/>
    <property type="match status" value="1"/>
</dbReference>
<comment type="caution">
    <text evidence="4">The sequence shown here is derived from an EMBL/GenBank/DDBJ whole genome shotgun (WGS) entry which is preliminary data.</text>
</comment>
<dbReference type="Proteomes" id="UP000023067">
    <property type="component" value="Unassembled WGS sequence"/>
</dbReference>
<dbReference type="Pfam" id="PF07510">
    <property type="entry name" value="GmrSD_C"/>
    <property type="match status" value="1"/>
</dbReference>
<proteinExistence type="predicted"/>
<organism evidence="4 5">
    <name type="scientific">Brachybacterium phenoliresistens</name>
    <dbReference type="NCBI Taxonomy" id="396014"/>
    <lineage>
        <taxon>Bacteria</taxon>
        <taxon>Bacillati</taxon>
        <taxon>Actinomycetota</taxon>
        <taxon>Actinomycetes</taxon>
        <taxon>Micrococcales</taxon>
        <taxon>Dermabacteraceae</taxon>
        <taxon>Brachybacterium</taxon>
    </lineage>
</organism>
<dbReference type="AlphaFoldDB" id="Z9JSJ1"/>
<feature type="domain" description="GmrSD restriction endonucleases N-terminal" evidence="1">
    <location>
        <begin position="11"/>
        <end position="240"/>
    </location>
</feature>
<evidence type="ECO:0000313" key="4">
    <source>
        <dbReference type="EMBL" id="EWS81345.1"/>
    </source>
</evidence>
<evidence type="ECO:0000259" key="2">
    <source>
        <dbReference type="Pfam" id="PF07510"/>
    </source>
</evidence>
<dbReference type="InterPro" id="IPR004919">
    <property type="entry name" value="GmrSD_N"/>
</dbReference>
<dbReference type="REBASE" id="95027">
    <property type="entry name" value="BphA50GmrSDP"/>
</dbReference>
<sequence length="716" mass="80826">METHVQDPGKLFHLPQTLVIPLFQRPYVWTEERQWTPLEEDVERLVDLRMTQAPSATHFLGAVVMQRHLRAMGFVSEYALIDGQQRLTTLQLLLNACSAAMRDLGHAAPANNLRKLTLHDEGLGIEGVDRLKVRHTNSDGTPFQEVMVASSPTEIGTSDSPHLITSAYLFFYGRASAWLAEGTPEDSIQRSWALATSLMQGLEIVVISLDATEDSQSIFETLNARGTPLTQADLAKNLVFQRLEAEGSDIGRAYEQNWSLFDETFWTSEVRLGRFTIPHVSLFLNHWLVARTGEEVRTPATFARFKHWLTYENTGTVLDIVQDLHDRAVEYQQWIRAAQAKERPVSTVELFFYRTLAADMRTVAPFALWLFDPANNVPPREAEAALTWFESWVIRRAILGLPSADVSRTVAHLITELKRSAPDAVALTVRDHLQRLDSPATYWPSDDELRRELHEVPIYRKLSRSRLRMVLEAIEDDARGYTSGQGAWSGSRVPRDTMNIEHILPRRWRQNWPVATEQEEIERDARIHRLGNLTLLTTPLNSSLSNRAWSGAGGKREVLTRHDVLLVNRPLRDADGWDEESIDRRTGASIDALIRTWPAPDGHSIVPEARKGQSDAAWIDFRRIVAAGLVAPGTRLRPRGDRDVVAVVLADGRIEVDGVPFDSPSGSAAHVRGGSANGWTFWQLPDGRRLNALKNEYRKLVDEQRDRTRRGSGTED</sequence>
<accession>Z9JSJ1</accession>
<evidence type="ECO:0000259" key="3">
    <source>
        <dbReference type="Pfam" id="PF18755"/>
    </source>
</evidence>
<protein>
    <recommendedName>
        <fullName evidence="6">DUF262 domain-containing protein</fullName>
    </recommendedName>
</protein>
<evidence type="ECO:0008006" key="6">
    <source>
        <dbReference type="Google" id="ProtNLM"/>
    </source>
</evidence>
<dbReference type="PANTHER" id="PTHR35149">
    <property type="entry name" value="SLL5132 PROTEIN"/>
    <property type="match status" value="1"/>
</dbReference>
<reference evidence="4 5" key="1">
    <citation type="submission" date="2014-02" db="EMBL/GenBank/DDBJ databases">
        <title>Genome sequence of Brachybacterium phenoliresistens strain W13A50.</title>
        <authorList>
            <person name="Wang X."/>
        </authorList>
    </citation>
    <scope>NUCLEOTIDE SEQUENCE [LARGE SCALE GENOMIC DNA]</scope>
    <source>
        <strain evidence="4 5">W13A50</strain>
    </source>
</reference>
<gene>
    <name evidence="4" type="ORF">BF93_17490</name>
</gene>
<dbReference type="eggNOG" id="COG1479">
    <property type="taxonomic scope" value="Bacteria"/>
</dbReference>
<dbReference type="InterPro" id="IPR040843">
    <property type="entry name" value="RAMA"/>
</dbReference>
<dbReference type="OrthoDB" id="9798761at2"/>
<keyword evidence="5" id="KW-1185">Reference proteome</keyword>
<evidence type="ECO:0000313" key="5">
    <source>
        <dbReference type="Proteomes" id="UP000023067"/>
    </source>
</evidence>
<feature type="domain" description="GmrSD restriction endonucleases C-terminal" evidence="2">
    <location>
        <begin position="443"/>
        <end position="586"/>
    </location>
</feature>
<dbReference type="RefSeq" id="WP_051486781.1">
    <property type="nucleotide sequence ID" value="NZ_KK069993.1"/>
</dbReference>
<name>Z9JSJ1_9MICO</name>
<feature type="domain" description="RAMA" evidence="3">
    <location>
        <begin position="611"/>
        <end position="700"/>
    </location>
</feature>
<dbReference type="EMBL" id="JDYK01000008">
    <property type="protein sequence ID" value="EWS81345.1"/>
    <property type="molecule type" value="Genomic_DNA"/>
</dbReference>
<dbReference type="PATRIC" id="fig|396014.3.peg.1840"/>
<dbReference type="InterPro" id="IPR011089">
    <property type="entry name" value="GmrSD_C"/>
</dbReference>
<dbReference type="Pfam" id="PF03235">
    <property type="entry name" value="GmrSD_N"/>
    <property type="match status" value="1"/>
</dbReference>
<evidence type="ECO:0000259" key="1">
    <source>
        <dbReference type="Pfam" id="PF03235"/>
    </source>
</evidence>
<dbReference type="PANTHER" id="PTHR35149:SF1">
    <property type="entry name" value="DUF5655 DOMAIN-CONTAINING PROTEIN"/>
    <property type="match status" value="1"/>
</dbReference>